<dbReference type="InterPro" id="IPR036412">
    <property type="entry name" value="HAD-like_sf"/>
</dbReference>
<sequence length="102" mass="12380">MKIFVDIDDTICFYKKEEGTKMDYSKAIPYLERINKINKLYDEGHKIIYWTARGSVTQKLWFNITYEQLKSWKCKFHELRMGKPAYDLFIDDKNINSNTYFE</sequence>
<dbReference type="AlphaFoldDB" id="A0A6C0LXH7"/>
<reference evidence="1" key="1">
    <citation type="journal article" date="2020" name="Nature">
        <title>Giant virus diversity and host interactions through global metagenomics.</title>
        <authorList>
            <person name="Schulz F."/>
            <person name="Roux S."/>
            <person name="Paez-Espino D."/>
            <person name="Jungbluth S."/>
            <person name="Walsh D.A."/>
            <person name="Denef V.J."/>
            <person name="McMahon K.D."/>
            <person name="Konstantinidis K.T."/>
            <person name="Eloe-Fadrosh E.A."/>
            <person name="Kyrpides N.C."/>
            <person name="Woyke T."/>
        </authorList>
    </citation>
    <scope>NUCLEOTIDE SEQUENCE</scope>
    <source>
        <strain evidence="1">GVMAG-S-1017745-26</strain>
    </source>
</reference>
<protein>
    <recommendedName>
        <fullName evidence="2">FCP1 homology domain-containing protein</fullName>
    </recommendedName>
</protein>
<dbReference type="InterPro" id="IPR023214">
    <property type="entry name" value="HAD_sf"/>
</dbReference>
<organism evidence="1">
    <name type="scientific">viral metagenome</name>
    <dbReference type="NCBI Taxonomy" id="1070528"/>
    <lineage>
        <taxon>unclassified sequences</taxon>
        <taxon>metagenomes</taxon>
        <taxon>organismal metagenomes</taxon>
    </lineage>
</organism>
<dbReference type="SUPFAM" id="SSF56784">
    <property type="entry name" value="HAD-like"/>
    <property type="match status" value="1"/>
</dbReference>
<name>A0A6C0LXH7_9ZZZZ</name>
<evidence type="ECO:0008006" key="2">
    <source>
        <dbReference type="Google" id="ProtNLM"/>
    </source>
</evidence>
<proteinExistence type="predicted"/>
<evidence type="ECO:0000313" key="1">
    <source>
        <dbReference type="EMBL" id="QHU35357.1"/>
    </source>
</evidence>
<dbReference type="EMBL" id="MN740587">
    <property type="protein sequence ID" value="QHU35357.1"/>
    <property type="molecule type" value="Genomic_DNA"/>
</dbReference>
<dbReference type="Gene3D" id="3.40.50.1000">
    <property type="entry name" value="HAD superfamily/HAD-like"/>
    <property type="match status" value="1"/>
</dbReference>
<accession>A0A6C0LXH7</accession>